<feature type="domain" description="CENP-V/GFA" evidence="5">
    <location>
        <begin position="1"/>
        <end position="112"/>
    </location>
</feature>
<dbReference type="Proteomes" id="UP000019666">
    <property type="component" value="Unassembled WGS sequence"/>
</dbReference>
<dbReference type="EMBL" id="AOSK01000002">
    <property type="protein sequence ID" value="EYD78384.1"/>
    <property type="molecule type" value="Genomic_DNA"/>
</dbReference>
<dbReference type="Gene3D" id="3.90.1590.10">
    <property type="entry name" value="glutathione-dependent formaldehyde- activating enzyme (gfa)"/>
    <property type="match status" value="1"/>
</dbReference>
<evidence type="ECO:0000313" key="7">
    <source>
        <dbReference type="Proteomes" id="UP000019666"/>
    </source>
</evidence>
<keyword evidence="4" id="KW-0456">Lyase</keyword>
<name>A0A017HX93_9RHOB</name>
<sequence length="241" mass="25856">MKGSCLCGGVRFETRGEPIVTSYCHCSQCRRMSGGIWASADMRREDVTIEGEVRWFRATSKARRGFCPTCGAFLFWEAEGSGEIAVALGAVDGPTGLTLTRHLNVPDSMPFHEGPLRDACLCGAVTVTLDTSPGEITACHCTQCRKTSGHVPRSLDDPDRRSRIEGEVAAYRSAGGAVRSFCPTCGTKIAFDGPDGLLSLEAGLFDRLAGREPDLHIFTASKGDYYDLPEGVPAYPEAGPD</sequence>
<dbReference type="InterPro" id="IPR011057">
    <property type="entry name" value="Mss4-like_sf"/>
</dbReference>
<dbReference type="SUPFAM" id="SSF51316">
    <property type="entry name" value="Mss4-like"/>
    <property type="match status" value="2"/>
</dbReference>
<dbReference type="OrthoDB" id="9807246at2"/>
<dbReference type="InterPro" id="IPR006913">
    <property type="entry name" value="CENP-V/GFA"/>
</dbReference>
<organism evidence="6 7">
    <name type="scientific">Rubellimicrobium mesophilum DSM 19309</name>
    <dbReference type="NCBI Taxonomy" id="442562"/>
    <lineage>
        <taxon>Bacteria</taxon>
        <taxon>Pseudomonadati</taxon>
        <taxon>Pseudomonadota</taxon>
        <taxon>Alphaproteobacteria</taxon>
        <taxon>Rhodobacterales</taxon>
        <taxon>Roseobacteraceae</taxon>
        <taxon>Rubellimicrobium</taxon>
    </lineage>
</organism>
<feature type="domain" description="CENP-V/GFA" evidence="5">
    <location>
        <begin position="112"/>
        <end position="227"/>
    </location>
</feature>
<protein>
    <submittedName>
        <fullName evidence="6">Gfa-like protein</fullName>
    </submittedName>
</protein>
<evidence type="ECO:0000256" key="3">
    <source>
        <dbReference type="ARBA" id="ARBA00022833"/>
    </source>
</evidence>
<dbReference type="AlphaFoldDB" id="A0A017HX93"/>
<dbReference type="GO" id="GO:0016846">
    <property type="term" value="F:carbon-sulfur lyase activity"/>
    <property type="evidence" value="ECO:0007669"/>
    <property type="project" value="InterPro"/>
</dbReference>
<dbReference type="RefSeq" id="WP_082484214.1">
    <property type="nucleotide sequence ID" value="NZ_KK088597.1"/>
</dbReference>
<dbReference type="STRING" id="442562.Rumeso_00041"/>
<evidence type="ECO:0000256" key="2">
    <source>
        <dbReference type="ARBA" id="ARBA00022723"/>
    </source>
</evidence>
<keyword evidence="7" id="KW-1185">Reference proteome</keyword>
<evidence type="ECO:0000313" key="6">
    <source>
        <dbReference type="EMBL" id="EYD78384.1"/>
    </source>
</evidence>
<dbReference type="PANTHER" id="PTHR33337:SF40">
    <property type="entry name" value="CENP-V_GFA DOMAIN-CONTAINING PROTEIN-RELATED"/>
    <property type="match status" value="1"/>
</dbReference>
<comment type="similarity">
    <text evidence="1">Belongs to the Gfa family.</text>
</comment>
<evidence type="ECO:0000256" key="1">
    <source>
        <dbReference type="ARBA" id="ARBA00005495"/>
    </source>
</evidence>
<dbReference type="PROSITE" id="PS51891">
    <property type="entry name" value="CENP_V_GFA"/>
    <property type="match status" value="2"/>
</dbReference>
<keyword evidence="3" id="KW-0862">Zinc</keyword>
<evidence type="ECO:0000256" key="4">
    <source>
        <dbReference type="ARBA" id="ARBA00023239"/>
    </source>
</evidence>
<evidence type="ECO:0000259" key="5">
    <source>
        <dbReference type="PROSITE" id="PS51891"/>
    </source>
</evidence>
<dbReference type="PATRIC" id="fig|442562.3.peg.42"/>
<gene>
    <name evidence="6" type="ORF">Rumeso_00041</name>
</gene>
<reference evidence="6 7" key="1">
    <citation type="submission" date="2013-02" db="EMBL/GenBank/DDBJ databases">
        <authorList>
            <person name="Fiebig A."/>
            <person name="Goeker M."/>
            <person name="Klenk H.-P.P."/>
        </authorList>
    </citation>
    <scope>NUCLEOTIDE SEQUENCE [LARGE SCALE GENOMIC DNA]</scope>
    <source>
        <strain evidence="6 7">DSM 19309</strain>
    </source>
</reference>
<dbReference type="PANTHER" id="PTHR33337">
    <property type="entry name" value="GFA DOMAIN-CONTAINING PROTEIN"/>
    <property type="match status" value="1"/>
</dbReference>
<dbReference type="GO" id="GO:0046872">
    <property type="term" value="F:metal ion binding"/>
    <property type="evidence" value="ECO:0007669"/>
    <property type="project" value="UniProtKB-KW"/>
</dbReference>
<dbReference type="Gene3D" id="2.170.150.70">
    <property type="match status" value="1"/>
</dbReference>
<dbReference type="Pfam" id="PF04828">
    <property type="entry name" value="GFA"/>
    <property type="match status" value="2"/>
</dbReference>
<proteinExistence type="inferred from homology"/>
<comment type="caution">
    <text evidence="6">The sequence shown here is derived from an EMBL/GenBank/DDBJ whole genome shotgun (WGS) entry which is preliminary data.</text>
</comment>
<accession>A0A017HX93</accession>
<dbReference type="HOGENOM" id="CLU_1151142_0_0_5"/>
<keyword evidence="2" id="KW-0479">Metal-binding</keyword>